<sequence length="156" mass="17663">MKTRLRRVEMLTMVLLPTAALILMTLAWHWRAAGWQALVRLSQPELPRPRLAGLTGPSEATPEDRRAYLTLYARLLSLDPNLRLTVAPQRSLAGVWRASRVELDARVASPEAATSLLTLLRQANPGALTRECQLRRETEAWRLRCAVDFIWRAEVA</sequence>
<evidence type="ECO:0000313" key="1">
    <source>
        <dbReference type="EMBL" id="MFC4160136.1"/>
    </source>
</evidence>
<proteinExistence type="predicted"/>
<comment type="caution">
    <text evidence="1">The sequence shown here is derived from an EMBL/GenBank/DDBJ whole genome shotgun (WGS) entry which is preliminary data.</text>
</comment>
<evidence type="ECO:0000313" key="2">
    <source>
        <dbReference type="Proteomes" id="UP001595791"/>
    </source>
</evidence>
<organism evidence="1 2">
    <name type="scientific">Chitinimonas lacunae</name>
    <dbReference type="NCBI Taxonomy" id="1963018"/>
    <lineage>
        <taxon>Bacteria</taxon>
        <taxon>Pseudomonadati</taxon>
        <taxon>Pseudomonadota</taxon>
        <taxon>Betaproteobacteria</taxon>
        <taxon>Neisseriales</taxon>
        <taxon>Chitinibacteraceae</taxon>
        <taxon>Chitinimonas</taxon>
    </lineage>
</organism>
<accession>A0ABV8MSS0</accession>
<protein>
    <submittedName>
        <fullName evidence="1">Uncharacterized protein</fullName>
    </submittedName>
</protein>
<keyword evidence="2" id="KW-1185">Reference proteome</keyword>
<dbReference type="EMBL" id="JBHSBU010000001">
    <property type="protein sequence ID" value="MFC4160136.1"/>
    <property type="molecule type" value="Genomic_DNA"/>
</dbReference>
<name>A0ABV8MSS0_9NEIS</name>
<dbReference type="Proteomes" id="UP001595791">
    <property type="component" value="Unassembled WGS sequence"/>
</dbReference>
<dbReference type="RefSeq" id="WP_378164636.1">
    <property type="nucleotide sequence ID" value="NZ_JBHSBU010000001.1"/>
</dbReference>
<gene>
    <name evidence="1" type="ORF">ACFOW7_12330</name>
</gene>
<reference evidence="2" key="1">
    <citation type="journal article" date="2019" name="Int. J. Syst. Evol. Microbiol.">
        <title>The Global Catalogue of Microorganisms (GCM) 10K type strain sequencing project: providing services to taxonomists for standard genome sequencing and annotation.</title>
        <authorList>
            <consortium name="The Broad Institute Genomics Platform"/>
            <consortium name="The Broad Institute Genome Sequencing Center for Infectious Disease"/>
            <person name="Wu L."/>
            <person name="Ma J."/>
        </authorList>
    </citation>
    <scope>NUCLEOTIDE SEQUENCE [LARGE SCALE GENOMIC DNA]</scope>
    <source>
        <strain evidence="2">LMG 29894</strain>
    </source>
</reference>